<feature type="non-terminal residue" evidence="2">
    <location>
        <position position="210"/>
    </location>
</feature>
<feature type="region of interest" description="Disordered" evidence="1">
    <location>
        <begin position="38"/>
        <end position="59"/>
    </location>
</feature>
<reference evidence="2 3" key="1">
    <citation type="submission" date="2016-09" db="EMBL/GenBank/DDBJ databases">
        <title>Extensive genetic diversity and differential bi-allelic expression allows diatom success in the polar Southern Ocean.</title>
        <authorList>
            <consortium name="DOE Joint Genome Institute"/>
            <person name="Mock T."/>
            <person name="Otillar R.P."/>
            <person name="Strauss J."/>
            <person name="Dupont C."/>
            <person name="Frickenhaus S."/>
            <person name="Maumus F."/>
            <person name="Mcmullan M."/>
            <person name="Sanges R."/>
            <person name="Schmutz J."/>
            <person name="Toseland A."/>
            <person name="Valas R."/>
            <person name="Veluchamy A."/>
            <person name="Ward B.J."/>
            <person name="Allen A."/>
            <person name="Barry K."/>
            <person name="Falciatore A."/>
            <person name="Ferrante M."/>
            <person name="Fortunato A.E."/>
            <person name="Gloeckner G."/>
            <person name="Gruber A."/>
            <person name="Hipkin R."/>
            <person name="Janech M."/>
            <person name="Kroth P."/>
            <person name="Leese F."/>
            <person name="Lindquist E."/>
            <person name="Lyon B.R."/>
            <person name="Martin J."/>
            <person name="Mayer C."/>
            <person name="Parker M."/>
            <person name="Quesneville H."/>
            <person name="Raymond J."/>
            <person name="Uhlig C."/>
            <person name="Valentin K.U."/>
            <person name="Worden A.Z."/>
            <person name="Armbrust E.V."/>
            <person name="Bowler C."/>
            <person name="Green B."/>
            <person name="Moulton V."/>
            <person name="Van Oosterhout C."/>
            <person name="Grigoriev I."/>
        </authorList>
    </citation>
    <scope>NUCLEOTIDE SEQUENCE [LARGE SCALE GENOMIC DNA]</scope>
    <source>
        <strain evidence="2 3">CCMP1102</strain>
    </source>
</reference>
<dbReference type="AlphaFoldDB" id="A0A1E7FZ47"/>
<evidence type="ECO:0000313" key="2">
    <source>
        <dbReference type="EMBL" id="OEU23416.1"/>
    </source>
</evidence>
<gene>
    <name evidence="2" type="ORF">FRACYDRAFT_216345</name>
</gene>
<name>A0A1E7FZ47_9STRA</name>
<dbReference type="KEGG" id="fcy:FRACYDRAFT_216345"/>
<dbReference type="InParanoid" id="A0A1E7FZ47"/>
<evidence type="ECO:0000313" key="3">
    <source>
        <dbReference type="Proteomes" id="UP000095751"/>
    </source>
</evidence>
<keyword evidence="3" id="KW-1185">Reference proteome</keyword>
<sequence length="210" mass="23392">MDCYEDEIQSNGYSMTSDMLSMATGLMSMTTDMMLNYNSSSKLSSSNNTNNNNKEETESKMAPITTLPIEDDIPSDNISITTDMSMTTNMMLAYWNTSNGNNRDDDGELNLKPEPAPKTKALTSPSSPTQTMTSTRTTMVYLEELIQSDATSPVKLVLYLAWLSVYYVIRSEFSTMVMSVGSINDEHKNTNTVTVKSEENGNNEKEKKII</sequence>
<dbReference type="EMBL" id="KV784353">
    <property type="protein sequence ID" value="OEU23416.1"/>
    <property type="molecule type" value="Genomic_DNA"/>
</dbReference>
<protein>
    <submittedName>
        <fullName evidence="2">Uncharacterized protein</fullName>
    </submittedName>
</protein>
<dbReference type="Proteomes" id="UP000095751">
    <property type="component" value="Unassembled WGS sequence"/>
</dbReference>
<feature type="compositionally biased region" description="Low complexity" evidence="1">
    <location>
        <begin position="38"/>
        <end position="52"/>
    </location>
</feature>
<feature type="region of interest" description="Disordered" evidence="1">
    <location>
        <begin position="97"/>
        <end position="133"/>
    </location>
</feature>
<accession>A0A1E7FZ47</accession>
<organism evidence="2 3">
    <name type="scientific">Fragilariopsis cylindrus CCMP1102</name>
    <dbReference type="NCBI Taxonomy" id="635003"/>
    <lineage>
        <taxon>Eukaryota</taxon>
        <taxon>Sar</taxon>
        <taxon>Stramenopiles</taxon>
        <taxon>Ochrophyta</taxon>
        <taxon>Bacillariophyta</taxon>
        <taxon>Bacillariophyceae</taxon>
        <taxon>Bacillariophycidae</taxon>
        <taxon>Bacillariales</taxon>
        <taxon>Bacillariaceae</taxon>
        <taxon>Fragilariopsis</taxon>
    </lineage>
</organism>
<proteinExistence type="predicted"/>
<feature type="compositionally biased region" description="Low complexity" evidence="1">
    <location>
        <begin position="123"/>
        <end position="133"/>
    </location>
</feature>
<evidence type="ECO:0000256" key="1">
    <source>
        <dbReference type="SAM" id="MobiDB-lite"/>
    </source>
</evidence>